<dbReference type="InterPro" id="IPR046331">
    <property type="entry name" value="GPAM1-like"/>
</dbReference>
<protein>
    <recommendedName>
        <fullName evidence="2">DUF3752 domain-containing protein</fullName>
    </recommendedName>
</protein>
<evidence type="ECO:0000259" key="2">
    <source>
        <dbReference type="Pfam" id="PF12572"/>
    </source>
</evidence>
<dbReference type="InterPro" id="IPR022226">
    <property type="entry name" value="DUF3752"/>
</dbReference>
<feature type="compositionally biased region" description="Acidic residues" evidence="1">
    <location>
        <begin position="30"/>
        <end position="40"/>
    </location>
</feature>
<dbReference type="EMBL" id="CAJGYM010000019">
    <property type="protein sequence ID" value="CAD6191078.1"/>
    <property type="molecule type" value="Genomic_DNA"/>
</dbReference>
<feature type="compositionally biased region" description="Basic and acidic residues" evidence="1">
    <location>
        <begin position="221"/>
        <end position="270"/>
    </location>
</feature>
<feature type="region of interest" description="Disordered" evidence="1">
    <location>
        <begin position="1"/>
        <end position="169"/>
    </location>
</feature>
<dbReference type="OrthoDB" id="73491at2759"/>
<dbReference type="AlphaFoldDB" id="A0A8S1H975"/>
<feature type="compositionally biased region" description="Basic and acidic residues" evidence="1">
    <location>
        <begin position="278"/>
        <end position="306"/>
    </location>
</feature>
<dbReference type="Pfam" id="PF12572">
    <property type="entry name" value="DUF3752"/>
    <property type="match status" value="1"/>
</dbReference>
<feature type="domain" description="DUF3752" evidence="2">
    <location>
        <begin position="213"/>
        <end position="331"/>
    </location>
</feature>
<dbReference type="Proteomes" id="UP000835052">
    <property type="component" value="Unassembled WGS sequence"/>
</dbReference>
<name>A0A8S1H975_9PELO</name>
<dbReference type="PANTHER" id="PTHR46370:SF1">
    <property type="entry name" value="GPALPP MOTIFS-CONTAINING PROTEIN 1"/>
    <property type="match status" value="1"/>
</dbReference>
<reference evidence="3" key="1">
    <citation type="submission" date="2020-10" db="EMBL/GenBank/DDBJ databases">
        <authorList>
            <person name="Kikuchi T."/>
        </authorList>
    </citation>
    <scope>NUCLEOTIDE SEQUENCE</scope>
    <source>
        <strain evidence="3">NKZ352</strain>
    </source>
</reference>
<organism evidence="3 4">
    <name type="scientific">Caenorhabditis auriculariae</name>
    <dbReference type="NCBI Taxonomy" id="2777116"/>
    <lineage>
        <taxon>Eukaryota</taxon>
        <taxon>Metazoa</taxon>
        <taxon>Ecdysozoa</taxon>
        <taxon>Nematoda</taxon>
        <taxon>Chromadorea</taxon>
        <taxon>Rhabditida</taxon>
        <taxon>Rhabditina</taxon>
        <taxon>Rhabditomorpha</taxon>
        <taxon>Rhabditoidea</taxon>
        <taxon>Rhabditidae</taxon>
        <taxon>Peloderinae</taxon>
        <taxon>Caenorhabditis</taxon>
    </lineage>
</organism>
<evidence type="ECO:0000313" key="3">
    <source>
        <dbReference type="EMBL" id="CAD6191078.1"/>
    </source>
</evidence>
<feature type="region of interest" description="Disordered" evidence="1">
    <location>
        <begin position="206"/>
        <end position="320"/>
    </location>
</feature>
<proteinExistence type="predicted"/>
<sequence length="336" mass="37452">MAGGYSSDEEDQQMGVYGPMPPHLQRPGAEDLEEEKEDEYIGPSLPIPAKHADLEEESDSTERDPIDPRLQNSADLDDPEDDTHSVESLSIGPSLPISANPGEPEEESDSEGRYIGPALPTNFNPAEPQPEADSYGPALPGFSNHQNQSAGGHDSDDDFGPMPMNKEWEDQEKFARDLRFAMAEDKKLLEESKAPKREDWMLSVPKTLGNIGLGPRTFKRSAVDTDKSWEDSPASKKSSKDEKKPETAAERADREYQKSQKKRAEEEMKETGPSLLDLHQKDRRDPGKQKELAPGERRPFDREKDMAVSGLKPGAQKEAVDRMKELGSRFTSSKYL</sequence>
<evidence type="ECO:0000313" key="4">
    <source>
        <dbReference type="Proteomes" id="UP000835052"/>
    </source>
</evidence>
<keyword evidence="4" id="KW-1185">Reference proteome</keyword>
<evidence type="ECO:0000256" key="1">
    <source>
        <dbReference type="SAM" id="MobiDB-lite"/>
    </source>
</evidence>
<gene>
    <name evidence="3" type="ORF">CAUJ_LOCUS6997</name>
</gene>
<dbReference type="PANTHER" id="PTHR46370">
    <property type="entry name" value="GPALPP MOTIFS-CONTAINING PROTEIN 1"/>
    <property type="match status" value="1"/>
</dbReference>
<accession>A0A8S1H975</accession>
<comment type="caution">
    <text evidence="3">The sequence shown here is derived from an EMBL/GenBank/DDBJ whole genome shotgun (WGS) entry which is preliminary data.</text>
</comment>